<proteinExistence type="predicted"/>
<keyword evidence="1" id="KW-0479">Metal-binding</keyword>
<keyword evidence="1" id="KW-0863">Zinc-finger</keyword>
<dbReference type="AlphaFoldDB" id="A0A7S1J0J6"/>
<dbReference type="SMART" id="SM00184">
    <property type="entry name" value="RING"/>
    <property type="match status" value="1"/>
</dbReference>
<organism evidence="3">
    <name type="scientific">Eutreptiella gymnastica</name>
    <dbReference type="NCBI Taxonomy" id="73025"/>
    <lineage>
        <taxon>Eukaryota</taxon>
        <taxon>Discoba</taxon>
        <taxon>Euglenozoa</taxon>
        <taxon>Euglenida</taxon>
        <taxon>Spirocuta</taxon>
        <taxon>Euglenophyceae</taxon>
        <taxon>Eutreptiales</taxon>
        <taxon>Eutreptiaceae</taxon>
        <taxon>Eutreptiella</taxon>
    </lineage>
</organism>
<evidence type="ECO:0000256" key="1">
    <source>
        <dbReference type="PROSITE-ProRule" id="PRU00175"/>
    </source>
</evidence>
<dbReference type="GO" id="GO:0008270">
    <property type="term" value="F:zinc ion binding"/>
    <property type="evidence" value="ECO:0007669"/>
    <property type="project" value="UniProtKB-KW"/>
</dbReference>
<dbReference type="PROSITE" id="PS50089">
    <property type="entry name" value="ZF_RING_2"/>
    <property type="match status" value="1"/>
</dbReference>
<protein>
    <recommendedName>
        <fullName evidence="2">RING-type domain-containing protein</fullName>
    </recommendedName>
</protein>
<dbReference type="SUPFAM" id="SSF57850">
    <property type="entry name" value="RING/U-box"/>
    <property type="match status" value="1"/>
</dbReference>
<name>A0A7S1J0J6_9EUGL</name>
<evidence type="ECO:0000313" key="3">
    <source>
        <dbReference type="EMBL" id="CAD9028962.1"/>
    </source>
</evidence>
<dbReference type="EMBL" id="HBGA01107675">
    <property type="protein sequence ID" value="CAD9028962.1"/>
    <property type="molecule type" value="Transcribed_RNA"/>
</dbReference>
<dbReference type="Gene3D" id="3.30.40.10">
    <property type="entry name" value="Zinc/RING finger domain, C3HC4 (zinc finger)"/>
    <property type="match status" value="1"/>
</dbReference>
<evidence type="ECO:0000259" key="2">
    <source>
        <dbReference type="PROSITE" id="PS50089"/>
    </source>
</evidence>
<sequence>MEALRRPNLRSPIELRCYCRDAPTNTTVDVTCNGKHHHVDVVLWFDLACRRFMGQYIALDGVLSQLPIISVNRHLPWVARSGFEHPVEKRLVTDEEFIGLMTKHMEHVEQTSLAGRAFTDMLQNAIVGILRVVYGGLMIYTCAYSKHVPGQQIDVDKLAISMAKSIAETDETPEGKVMHTEVMSEDFTNAVISFYWGTPEAYTARVSLLPRIDLSTLDLSPSALFALYCKVIAEEPVQVKLGSNFYVEPKDNGLDYFLGTKSPTVLFAMFFMMRPWYFMQDPQVEDGTQGASLSTENDFEQDKCPVCLSELQGLHMVLRLHPCRHLLCNVCWQHTLQVALKRRDSRASCPICRTDVVSYMQSAIAHDFDR</sequence>
<gene>
    <name evidence="3" type="ORF">EGYM00392_LOCUS40098</name>
</gene>
<accession>A0A7S1J0J6</accession>
<dbReference type="InterPro" id="IPR001841">
    <property type="entry name" value="Znf_RING"/>
</dbReference>
<dbReference type="InterPro" id="IPR013083">
    <property type="entry name" value="Znf_RING/FYVE/PHD"/>
</dbReference>
<feature type="domain" description="RING-type" evidence="2">
    <location>
        <begin position="304"/>
        <end position="353"/>
    </location>
</feature>
<reference evidence="3" key="1">
    <citation type="submission" date="2021-01" db="EMBL/GenBank/DDBJ databases">
        <authorList>
            <person name="Corre E."/>
            <person name="Pelletier E."/>
            <person name="Niang G."/>
            <person name="Scheremetjew M."/>
            <person name="Finn R."/>
            <person name="Kale V."/>
            <person name="Holt S."/>
            <person name="Cochrane G."/>
            <person name="Meng A."/>
            <person name="Brown T."/>
            <person name="Cohen L."/>
        </authorList>
    </citation>
    <scope>NUCLEOTIDE SEQUENCE</scope>
    <source>
        <strain evidence="3">NIES-381</strain>
    </source>
</reference>
<keyword evidence="1" id="KW-0862">Zinc</keyword>